<dbReference type="PANTHER" id="PTHR43124:SF3">
    <property type="entry name" value="CHLORAMPHENICOL EFFLUX PUMP RV0191"/>
    <property type="match status" value="1"/>
</dbReference>
<sequence>MSAASQQAHPRTNAAWIIIVAAGVMAGLHIWKLSPALPVIQEQLGFSLLFAGTLLGVVQVAGMVGGLVISLLAEVISQRRTLLLGLVLLAVGSALGAFSPNAGVLLATRILEGAGVIMTTVMGPGLVRLHAPLKNMNMAVGWWAAYMGMATFAGVFSTALVLQHLLWTTWWLILAVLTLLPIPLVLRFVSADQPAGAVRMREAAQRIAITARSPRVWVSGLIFGCYTVQWMAVIGFLPTIYEGFGLSPVAGGFISATVGGLNAVGAIISGSLLHRRVNGKTLLIVGFILMAATSTLTFIFNYPAQLLWIQMIAVGLFSLSGATIPTTMTRVAVDLAPIGGSAPASMGLIQQIFNVGNFTGPMLLAAMATLTGGWNSTWWMTCSFALIGILLTLGLARKNSPFAQMNAH</sequence>
<feature type="transmembrane region" description="Helical" evidence="6">
    <location>
        <begin position="331"/>
        <end position="353"/>
    </location>
</feature>
<dbReference type="InterPro" id="IPR011701">
    <property type="entry name" value="MFS"/>
</dbReference>
<feature type="transmembrane region" description="Helical" evidence="6">
    <location>
        <begin position="139"/>
        <end position="162"/>
    </location>
</feature>
<dbReference type="PANTHER" id="PTHR43124">
    <property type="entry name" value="PURINE EFFLUX PUMP PBUE"/>
    <property type="match status" value="1"/>
</dbReference>
<feature type="transmembrane region" description="Helical" evidence="6">
    <location>
        <begin position="104"/>
        <end position="127"/>
    </location>
</feature>
<feature type="transmembrane region" description="Helical" evidence="6">
    <location>
        <begin position="12"/>
        <end position="31"/>
    </location>
</feature>
<proteinExistence type="predicted"/>
<feature type="transmembrane region" description="Helical" evidence="6">
    <location>
        <begin position="249"/>
        <end position="269"/>
    </location>
</feature>
<reference evidence="8 9" key="1">
    <citation type="submission" date="2019-06" db="EMBL/GenBank/DDBJ databases">
        <title>Whole genome shotgun sequence of Glutamicibacter uratoxydans NBRC 15515.</title>
        <authorList>
            <person name="Hosoyama A."/>
            <person name="Uohara A."/>
            <person name="Ohji S."/>
            <person name="Ichikawa N."/>
        </authorList>
    </citation>
    <scope>NUCLEOTIDE SEQUENCE [LARGE SCALE GENOMIC DNA]</scope>
    <source>
        <strain evidence="8 9">NBRC 15515</strain>
    </source>
</reference>
<dbReference type="InterPro" id="IPR036259">
    <property type="entry name" value="MFS_trans_sf"/>
</dbReference>
<dbReference type="RefSeq" id="WP_246055310.1">
    <property type="nucleotide sequence ID" value="NZ_BAAAJL010000003.1"/>
</dbReference>
<feature type="transmembrane region" description="Helical" evidence="6">
    <location>
        <begin position="81"/>
        <end position="98"/>
    </location>
</feature>
<feature type="transmembrane region" description="Helical" evidence="6">
    <location>
        <begin position="168"/>
        <end position="189"/>
    </location>
</feature>
<keyword evidence="4 6" id="KW-1133">Transmembrane helix</keyword>
<protein>
    <submittedName>
        <fullName evidence="8">MFS transporter</fullName>
    </submittedName>
</protein>
<accession>A0A4Y4DJE3</accession>
<feature type="domain" description="Major facilitator superfamily (MFS) profile" evidence="7">
    <location>
        <begin position="15"/>
        <end position="400"/>
    </location>
</feature>
<evidence type="ECO:0000256" key="4">
    <source>
        <dbReference type="ARBA" id="ARBA00022989"/>
    </source>
</evidence>
<evidence type="ECO:0000256" key="1">
    <source>
        <dbReference type="ARBA" id="ARBA00004651"/>
    </source>
</evidence>
<comment type="subcellular location">
    <subcellularLocation>
        <location evidence="1">Cell membrane</location>
        <topology evidence="1">Multi-pass membrane protein</topology>
    </subcellularLocation>
</comment>
<keyword evidence="2" id="KW-1003">Cell membrane</keyword>
<feature type="transmembrane region" description="Helical" evidence="6">
    <location>
        <begin position="281"/>
        <end position="300"/>
    </location>
</feature>
<feature type="transmembrane region" description="Helical" evidence="6">
    <location>
        <begin position="306"/>
        <end position="324"/>
    </location>
</feature>
<dbReference type="GO" id="GO:0005886">
    <property type="term" value="C:plasma membrane"/>
    <property type="evidence" value="ECO:0007669"/>
    <property type="project" value="UniProtKB-SubCell"/>
</dbReference>
<dbReference type="InterPro" id="IPR050189">
    <property type="entry name" value="MFS_Efflux_Transporters"/>
</dbReference>
<evidence type="ECO:0000256" key="3">
    <source>
        <dbReference type="ARBA" id="ARBA00022692"/>
    </source>
</evidence>
<evidence type="ECO:0000313" key="8">
    <source>
        <dbReference type="EMBL" id="GED05096.1"/>
    </source>
</evidence>
<dbReference type="InterPro" id="IPR020846">
    <property type="entry name" value="MFS_dom"/>
</dbReference>
<gene>
    <name evidence="8" type="ORF">AUR04nite_06280</name>
</gene>
<name>A0A4Y4DJE3_GLUUR</name>
<feature type="transmembrane region" description="Helical" evidence="6">
    <location>
        <begin position="43"/>
        <end position="69"/>
    </location>
</feature>
<dbReference type="AlphaFoldDB" id="A0A4Y4DJE3"/>
<dbReference type="Gene3D" id="1.20.1250.20">
    <property type="entry name" value="MFS general substrate transporter like domains"/>
    <property type="match status" value="1"/>
</dbReference>
<dbReference type="SUPFAM" id="SSF103473">
    <property type="entry name" value="MFS general substrate transporter"/>
    <property type="match status" value="1"/>
</dbReference>
<evidence type="ECO:0000256" key="2">
    <source>
        <dbReference type="ARBA" id="ARBA00022475"/>
    </source>
</evidence>
<feature type="transmembrane region" description="Helical" evidence="6">
    <location>
        <begin position="216"/>
        <end position="237"/>
    </location>
</feature>
<evidence type="ECO:0000259" key="7">
    <source>
        <dbReference type="PROSITE" id="PS50850"/>
    </source>
</evidence>
<dbReference type="EMBL" id="BJNY01000002">
    <property type="protein sequence ID" value="GED05096.1"/>
    <property type="molecule type" value="Genomic_DNA"/>
</dbReference>
<keyword evidence="5 6" id="KW-0472">Membrane</keyword>
<keyword evidence="3 6" id="KW-0812">Transmembrane</keyword>
<dbReference type="GO" id="GO:0022857">
    <property type="term" value="F:transmembrane transporter activity"/>
    <property type="evidence" value="ECO:0007669"/>
    <property type="project" value="InterPro"/>
</dbReference>
<evidence type="ECO:0000256" key="5">
    <source>
        <dbReference type="ARBA" id="ARBA00023136"/>
    </source>
</evidence>
<organism evidence="8 9">
    <name type="scientific">Glutamicibacter uratoxydans</name>
    <name type="common">Arthrobacter uratoxydans</name>
    <dbReference type="NCBI Taxonomy" id="43667"/>
    <lineage>
        <taxon>Bacteria</taxon>
        <taxon>Bacillati</taxon>
        <taxon>Actinomycetota</taxon>
        <taxon>Actinomycetes</taxon>
        <taxon>Micrococcales</taxon>
        <taxon>Micrococcaceae</taxon>
        <taxon>Glutamicibacter</taxon>
    </lineage>
</organism>
<dbReference type="PROSITE" id="PS50850">
    <property type="entry name" value="MFS"/>
    <property type="match status" value="1"/>
</dbReference>
<evidence type="ECO:0000313" key="9">
    <source>
        <dbReference type="Proteomes" id="UP000316612"/>
    </source>
</evidence>
<feature type="transmembrane region" description="Helical" evidence="6">
    <location>
        <begin position="377"/>
        <end position="396"/>
    </location>
</feature>
<dbReference type="Proteomes" id="UP000316612">
    <property type="component" value="Unassembled WGS sequence"/>
</dbReference>
<evidence type="ECO:0000256" key="6">
    <source>
        <dbReference type="SAM" id="Phobius"/>
    </source>
</evidence>
<dbReference type="CDD" id="cd06174">
    <property type="entry name" value="MFS"/>
    <property type="match status" value="1"/>
</dbReference>
<comment type="caution">
    <text evidence="8">The sequence shown here is derived from an EMBL/GenBank/DDBJ whole genome shotgun (WGS) entry which is preliminary data.</text>
</comment>
<dbReference type="Pfam" id="PF07690">
    <property type="entry name" value="MFS_1"/>
    <property type="match status" value="1"/>
</dbReference>
<keyword evidence="9" id="KW-1185">Reference proteome</keyword>